<organism evidence="1 2">
    <name type="scientific">Ambispora leptoticha</name>
    <dbReference type="NCBI Taxonomy" id="144679"/>
    <lineage>
        <taxon>Eukaryota</taxon>
        <taxon>Fungi</taxon>
        <taxon>Fungi incertae sedis</taxon>
        <taxon>Mucoromycota</taxon>
        <taxon>Glomeromycotina</taxon>
        <taxon>Glomeromycetes</taxon>
        <taxon>Archaeosporales</taxon>
        <taxon>Ambisporaceae</taxon>
        <taxon>Ambispora</taxon>
    </lineage>
</organism>
<dbReference type="EMBL" id="CAJVPS010002063">
    <property type="protein sequence ID" value="CAG8559101.1"/>
    <property type="molecule type" value="Genomic_DNA"/>
</dbReference>
<dbReference type="AlphaFoldDB" id="A0A9N9BAI2"/>
<accession>A0A9N9BAI2</accession>
<sequence>MYYARICLSLEIIHLQVLKKQNNKVHLKHHNLILSCYTSTSPSHNTTFKEKNVQVAKT</sequence>
<proteinExistence type="predicted"/>
<gene>
    <name evidence="1" type="ORF">ALEPTO_LOCUS6262</name>
</gene>
<protein>
    <submittedName>
        <fullName evidence="1">12530_t:CDS:1</fullName>
    </submittedName>
</protein>
<keyword evidence="2" id="KW-1185">Reference proteome</keyword>
<reference evidence="1" key="1">
    <citation type="submission" date="2021-06" db="EMBL/GenBank/DDBJ databases">
        <authorList>
            <person name="Kallberg Y."/>
            <person name="Tangrot J."/>
            <person name="Rosling A."/>
        </authorList>
    </citation>
    <scope>NUCLEOTIDE SEQUENCE</scope>
    <source>
        <strain evidence="1">FL130A</strain>
    </source>
</reference>
<name>A0A9N9BAI2_9GLOM</name>
<evidence type="ECO:0000313" key="1">
    <source>
        <dbReference type="EMBL" id="CAG8559101.1"/>
    </source>
</evidence>
<feature type="non-terminal residue" evidence="1">
    <location>
        <position position="58"/>
    </location>
</feature>
<comment type="caution">
    <text evidence="1">The sequence shown here is derived from an EMBL/GenBank/DDBJ whole genome shotgun (WGS) entry which is preliminary data.</text>
</comment>
<dbReference type="Proteomes" id="UP000789508">
    <property type="component" value="Unassembled WGS sequence"/>
</dbReference>
<evidence type="ECO:0000313" key="2">
    <source>
        <dbReference type="Proteomes" id="UP000789508"/>
    </source>
</evidence>